<dbReference type="EMBL" id="JBHUIV010000020">
    <property type="protein sequence ID" value="MFD2203076.1"/>
    <property type="molecule type" value="Genomic_DNA"/>
</dbReference>
<dbReference type="RefSeq" id="WP_380804920.1">
    <property type="nucleotide sequence ID" value="NZ_JBHUIV010000020.1"/>
</dbReference>
<comment type="caution">
    <text evidence="1">The sequence shown here is derived from an EMBL/GenBank/DDBJ whole genome shotgun (WGS) entry which is preliminary data.</text>
</comment>
<keyword evidence="2" id="KW-1185">Reference proteome</keyword>
<evidence type="ECO:0000313" key="2">
    <source>
        <dbReference type="Proteomes" id="UP001597414"/>
    </source>
</evidence>
<accession>A0ABW5BD06</accession>
<name>A0ABW5BD06_9BACT</name>
<sequence>MFHPKTIYHQGKLPLINPFEIRIDPMERLLLVNIEKDPDAIYKGFEPQYFNDEINGKGLLVIAWRLDLKVDLYFQKGLTLNPQKYDIAGNGLRAMKEVAFEKNKFLINQAGVQVEIVFNDLESRKIEIKVIENHDKERKPFGLLAPMGDAATQPSALPLVYLHDFYFVRRKKTEACLRINGKEHKIDRFPFPLDGTWMYFMRYSSDPFIVTLNPSQSGVMKESAVNEGDIILTKNGSAEEIKSLIGKRGRHQVELNFDPPFPQVNLLKDRVNLEGNFEIKGHISTGRIIGRYWVKKSEGQANIQLQPTGGWEPNEKKLAIRFLYSVAKIFKRWPKTYLWSANLIQDGGTWQMDSKWERI</sequence>
<gene>
    <name evidence="1" type="ORF">ACFSKV_15980</name>
</gene>
<protein>
    <submittedName>
        <fullName evidence="1">Uncharacterized protein</fullName>
    </submittedName>
</protein>
<dbReference type="Proteomes" id="UP001597414">
    <property type="component" value="Unassembled WGS sequence"/>
</dbReference>
<evidence type="ECO:0000313" key="1">
    <source>
        <dbReference type="EMBL" id="MFD2203076.1"/>
    </source>
</evidence>
<organism evidence="1 2">
    <name type="scientific">Shivajiella indica</name>
    <dbReference type="NCBI Taxonomy" id="872115"/>
    <lineage>
        <taxon>Bacteria</taxon>
        <taxon>Pseudomonadati</taxon>
        <taxon>Bacteroidota</taxon>
        <taxon>Cytophagia</taxon>
        <taxon>Cytophagales</taxon>
        <taxon>Cyclobacteriaceae</taxon>
        <taxon>Shivajiella</taxon>
    </lineage>
</organism>
<reference evidence="2" key="1">
    <citation type="journal article" date="2019" name="Int. J. Syst. Evol. Microbiol.">
        <title>The Global Catalogue of Microorganisms (GCM) 10K type strain sequencing project: providing services to taxonomists for standard genome sequencing and annotation.</title>
        <authorList>
            <consortium name="The Broad Institute Genomics Platform"/>
            <consortium name="The Broad Institute Genome Sequencing Center for Infectious Disease"/>
            <person name="Wu L."/>
            <person name="Ma J."/>
        </authorList>
    </citation>
    <scope>NUCLEOTIDE SEQUENCE [LARGE SCALE GENOMIC DNA]</scope>
    <source>
        <strain evidence="2">KCTC 19812</strain>
    </source>
</reference>
<proteinExistence type="predicted"/>